<evidence type="ECO:0008006" key="4">
    <source>
        <dbReference type="Google" id="ProtNLM"/>
    </source>
</evidence>
<evidence type="ECO:0000256" key="1">
    <source>
        <dbReference type="SAM" id="MobiDB-lite"/>
    </source>
</evidence>
<keyword evidence="3" id="KW-1185">Reference proteome</keyword>
<proteinExistence type="predicted"/>
<evidence type="ECO:0000313" key="2">
    <source>
        <dbReference type="EMBL" id="MFG3817985.1"/>
    </source>
</evidence>
<feature type="region of interest" description="Disordered" evidence="1">
    <location>
        <begin position="181"/>
        <end position="221"/>
    </location>
</feature>
<organism evidence="2 3">
    <name type="scientific">Limnothrix redekei LRLZ20PSL1</name>
    <dbReference type="NCBI Taxonomy" id="3112953"/>
    <lineage>
        <taxon>Bacteria</taxon>
        <taxon>Bacillati</taxon>
        <taxon>Cyanobacteriota</taxon>
        <taxon>Cyanophyceae</taxon>
        <taxon>Pseudanabaenales</taxon>
        <taxon>Pseudanabaenaceae</taxon>
        <taxon>Limnothrix</taxon>
    </lineage>
</organism>
<comment type="caution">
    <text evidence="2">The sequence shown here is derived from an EMBL/GenBank/DDBJ whole genome shotgun (WGS) entry which is preliminary data.</text>
</comment>
<evidence type="ECO:0000313" key="3">
    <source>
        <dbReference type="Proteomes" id="UP001604335"/>
    </source>
</evidence>
<sequence length="382" mass="41214">MTPPKLSDSEKHELITLYRQGGHTMATLGQRYGVSTSTVGRILKLAAAEEPMPSLVSVPAPIAPAVVTPAPEAPMMELDPQPPQVDPMVDSGGRSGGRSIPNQPTEPTDGTTGTRRVRRRSRSEASVSESVLPESLMAPEPTPAKPMELPAMETLPLFDTDFAAASAEPLSEVVAELEAEAKEEVRSSRVGRPVKKQAEATTNTNGKGGRSNRRRKGSGPVVAEINEASAEEADDADLGADLDLDDDDLDLDEDDFEFGDDDGEAGIAAMFGRGANPDQPIEIMPLETSRIPNPCYLVIDRAAELVARPLEDFRELGQIPPQEAASRTLPVFDNHRVARRFSARNQRIIKVPDANDLFQKTGPYLQAKGITHLLIDGQVYLL</sequence>
<dbReference type="Proteomes" id="UP001604335">
    <property type="component" value="Unassembled WGS sequence"/>
</dbReference>
<reference evidence="3" key="1">
    <citation type="journal article" date="2024" name="Algal Res.">
        <title>Biochemical, toxicological and genomic investigation of a high-biomass producing Limnothrix strain isolated from Italian shallow drinking water reservoir.</title>
        <authorList>
            <person name="Simonazzi M."/>
            <person name="Shishido T.K."/>
            <person name="Delbaje E."/>
            <person name="Wahlsten M."/>
            <person name="Fewer D.P."/>
            <person name="Sivonen K."/>
            <person name="Pezzolesi L."/>
            <person name="Pistocchi R."/>
        </authorList>
    </citation>
    <scope>NUCLEOTIDE SEQUENCE [LARGE SCALE GENOMIC DNA]</scope>
    <source>
        <strain evidence="3">LRLZ20PSL1</strain>
    </source>
</reference>
<dbReference type="RefSeq" id="WP_393012774.1">
    <property type="nucleotide sequence ID" value="NZ_JAZAQF010000059.1"/>
</dbReference>
<feature type="compositionally biased region" description="Polar residues" evidence="1">
    <location>
        <begin position="100"/>
        <end position="114"/>
    </location>
</feature>
<dbReference type="EMBL" id="JAZAQF010000059">
    <property type="protein sequence ID" value="MFG3817985.1"/>
    <property type="molecule type" value="Genomic_DNA"/>
</dbReference>
<feature type="region of interest" description="Disordered" evidence="1">
    <location>
        <begin position="73"/>
        <end position="147"/>
    </location>
</feature>
<protein>
    <recommendedName>
        <fullName evidence="4">Transposase</fullName>
    </recommendedName>
</protein>
<accession>A0ABW7CCV8</accession>
<name>A0ABW7CCV8_9CYAN</name>
<gene>
    <name evidence="2" type="ORF">VPK24_10090</name>
</gene>